<name>A0A5J4X1Y8_9EUKA</name>
<evidence type="ECO:0000313" key="4">
    <source>
        <dbReference type="Proteomes" id="UP000324800"/>
    </source>
</evidence>
<feature type="region of interest" description="Disordered" evidence="1">
    <location>
        <begin position="91"/>
        <end position="110"/>
    </location>
</feature>
<reference evidence="3 4" key="1">
    <citation type="submission" date="2019-03" db="EMBL/GenBank/DDBJ databases">
        <title>Single cell metagenomics reveals metabolic interactions within the superorganism composed of flagellate Streblomastix strix and complex community of Bacteroidetes bacteria on its surface.</title>
        <authorList>
            <person name="Treitli S.C."/>
            <person name="Kolisko M."/>
            <person name="Husnik F."/>
            <person name="Keeling P."/>
            <person name="Hampl V."/>
        </authorList>
    </citation>
    <scope>NUCLEOTIDE SEQUENCE [LARGE SCALE GENOMIC DNA]</scope>
    <source>
        <strain evidence="3">ST1C</strain>
    </source>
</reference>
<evidence type="ECO:0000256" key="1">
    <source>
        <dbReference type="SAM" id="MobiDB-lite"/>
    </source>
</evidence>
<dbReference type="AlphaFoldDB" id="A0A5J4X1Y8"/>
<feature type="signal peptide" evidence="2">
    <location>
        <begin position="1"/>
        <end position="18"/>
    </location>
</feature>
<gene>
    <name evidence="3" type="ORF">EZS28_003802</name>
</gene>
<keyword evidence="2" id="KW-0732">Signal</keyword>
<proteinExistence type="predicted"/>
<dbReference type="EMBL" id="SNRW01000523">
    <property type="protein sequence ID" value="KAA6400675.1"/>
    <property type="molecule type" value="Genomic_DNA"/>
</dbReference>
<protein>
    <submittedName>
        <fullName evidence="3">Uncharacterized protein</fullName>
    </submittedName>
</protein>
<sequence length="110" mass="12913">MMTMPLTMLTMFFQAGLMVQISVDRVQEFLMLPELKVKPQDEPLNNQISVELINGTFIWSDSPEIQLRKRDKELILKEAIKLRKTIQKEAARLKDKEKKQKKIENQQKNG</sequence>
<organism evidence="3 4">
    <name type="scientific">Streblomastix strix</name>
    <dbReference type="NCBI Taxonomy" id="222440"/>
    <lineage>
        <taxon>Eukaryota</taxon>
        <taxon>Metamonada</taxon>
        <taxon>Preaxostyla</taxon>
        <taxon>Oxymonadida</taxon>
        <taxon>Streblomastigidae</taxon>
        <taxon>Streblomastix</taxon>
    </lineage>
</organism>
<feature type="chain" id="PRO_5023808674" evidence="2">
    <location>
        <begin position="19"/>
        <end position="110"/>
    </location>
</feature>
<evidence type="ECO:0000313" key="3">
    <source>
        <dbReference type="EMBL" id="KAA6400675.1"/>
    </source>
</evidence>
<comment type="caution">
    <text evidence="3">The sequence shown here is derived from an EMBL/GenBank/DDBJ whole genome shotgun (WGS) entry which is preliminary data.</text>
</comment>
<accession>A0A5J4X1Y8</accession>
<dbReference type="Proteomes" id="UP000324800">
    <property type="component" value="Unassembled WGS sequence"/>
</dbReference>
<evidence type="ECO:0000256" key="2">
    <source>
        <dbReference type="SAM" id="SignalP"/>
    </source>
</evidence>